<proteinExistence type="inferred from homology"/>
<evidence type="ECO:0000256" key="8">
    <source>
        <dbReference type="ARBA" id="ARBA00023163"/>
    </source>
</evidence>
<feature type="compositionally biased region" description="Polar residues" evidence="10">
    <location>
        <begin position="423"/>
        <end position="444"/>
    </location>
</feature>
<keyword evidence="9" id="KW-0539">Nucleus</keyword>
<dbReference type="GeneID" id="109545699"/>
<dbReference type="GO" id="GO:0005634">
    <property type="term" value="C:nucleus"/>
    <property type="evidence" value="ECO:0007669"/>
    <property type="project" value="UniProtKB-SubCell"/>
</dbReference>
<comment type="subcellular location">
    <subcellularLocation>
        <location evidence="2">Cytoplasm</location>
    </subcellularLocation>
    <subcellularLocation>
        <location evidence="1">Nucleus</location>
    </subcellularLocation>
</comment>
<dbReference type="KEGG" id="dpa:109545699"/>
<evidence type="ECO:0000259" key="12">
    <source>
        <dbReference type="Pfam" id="PF12885"/>
    </source>
</evidence>
<reference evidence="14" key="1">
    <citation type="journal article" date="2013" name="Genome Biol.">
        <title>Draft genome of the mountain pine beetle, Dendroctonus ponderosae Hopkins, a major forest pest.</title>
        <authorList>
            <person name="Keeling C.I."/>
            <person name="Yuen M.M."/>
            <person name="Liao N.Y."/>
            <person name="Docking T.R."/>
            <person name="Chan S.K."/>
            <person name="Taylor G.A."/>
            <person name="Palmquist D.L."/>
            <person name="Jackman S.D."/>
            <person name="Nguyen A."/>
            <person name="Li M."/>
            <person name="Henderson H."/>
            <person name="Janes J.K."/>
            <person name="Zhao Y."/>
            <person name="Pandoh P."/>
            <person name="Moore R."/>
            <person name="Sperling F.A."/>
            <person name="Huber D.P."/>
            <person name="Birol I."/>
            <person name="Jones S.J."/>
            <person name="Bohlmann J."/>
        </authorList>
    </citation>
    <scope>NUCLEOTIDE SEQUENCE</scope>
</reference>
<evidence type="ECO:0000256" key="4">
    <source>
        <dbReference type="ARBA" id="ARBA00022490"/>
    </source>
</evidence>
<comment type="similarity">
    <text evidence="3">Belongs to the TORC family.</text>
</comment>
<evidence type="ECO:0008006" key="15">
    <source>
        <dbReference type="Google" id="ProtNLM"/>
    </source>
</evidence>
<keyword evidence="8" id="KW-0804">Transcription</keyword>
<sequence length="538" mass="58681">MANPRKFSEKIALHTHRQAEETAAFEKIMKEVSDVKVASPHVDRSAQSKNSLRIGSGQALGAFRGGSLPDVSTPRPGVKSPSPPVSKPNEEPPQSRMVNMGPRQSRTRSPGGPIRSSRERKASPYSSSTYLSPPSESGWRRTHSDSALHQSAMQGMGMERNDPAQRVSWGMLPNMNGPDRNADGRPRSSCDIPRVPGIHIYPSAHDPGMVQIPIANTGSLPDLTNMDFTSPIHAPLDQDQDNSSPYSSSPINTSPSTLSPTSMMPGIRNHNRFNFTPPISQSLSNHLSVPSNSRYFRVHQRSYSQSDKNIALENADFSQLGALSGMYQQPGSPASPVQLPQMDGYRSSRPSPQPSPTLGGRHSAPCSPGEPSPLQNDYHIHSQNMQFQQHFEQLTVDWAQLVASLVESGCTWTAQLESDPPISQMSYADQATSPRMSHAQNMPEVSSDAGYYSTSPSQQLVYPSPSPGLQNTSPNTPTSLPEIILTDFSAGQDINRQLDSEFLTDEQLKEGLGALDFAELQMLNNIGGMPEIVEDYRS</sequence>
<evidence type="ECO:0000256" key="1">
    <source>
        <dbReference type="ARBA" id="ARBA00004123"/>
    </source>
</evidence>
<feature type="region of interest" description="Disordered" evidence="10">
    <location>
        <begin position="226"/>
        <end position="268"/>
    </location>
</feature>
<dbReference type="GO" id="GO:0051289">
    <property type="term" value="P:protein homotetramerization"/>
    <property type="evidence" value="ECO:0007669"/>
    <property type="project" value="InterPro"/>
</dbReference>
<reference evidence="13" key="2">
    <citation type="submission" date="2024-08" db="UniProtKB">
        <authorList>
            <consortium name="EnsemblMetazoa"/>
        </authorList>
    </citation>
    <scope>IDENTIFICATION</scope>
</reference>
<dbReference type="GO" id="GO:0045944">
    <property type="term" value="P:positive regulation of transcription by RNA polymerase II"/>
    <property type="evidence" value="ECO:0007669"/>
    <property type="project" value="TreeGrafter"/>
</dbReference>
<feature type="region of interest" description="Disordered" evidence="10">
    <location>
        <begin position="324"/>
        <end position="377"/>
    </location>
</feature>
<protein>
    <recommendedName>
        <fullName evidence="15">Transducer of regulated CREB activity N-terminal domain-containing protein</fullName>
    </recommendedName>
</protein>
<organism evidence="13 14">
    <name type="scientific">Dendroctonus ponderosae</name>
    <name type="common">Mountain pine beetle</name>
    <dbReference type="NCBI Taxonomy" id="77166"/>
    <lineage>
        <taxon>Eukaryota</taxon>
        <taxon>Metazoa</taxon>
        <taxon>Ecdysozoa</taxon>
        <taxon>Arthropoda</taxon>
        <taxon>Hexapoda</taxon>
        <taxon>Insecta</taxon>
        <taxon>Pterygota</taxon>
        <taxon>Neoptera</taxon>
        <taxon>Endopterygota</taxon>
        <taxon>Coleoptera</taxon>
        <taxon>Polyphaga</taxon>
        <taxon>Cucujiformia</taxon>
        <taxon>Curculionidae</taxon>
        <taxon>Scolytinae</taxon>
        <taxon>Dendroctonus</taxon>
    </lineage>
</organism>
<dbReference type="GO" id="GO:0005737">
    <property type="term" value="C:cytoplasm"/>
    <property type="evidence" value="ECO:0007669"/>
    <property type="project" value="UniProtKB-SubCell"/>
</dbReference>
<dbReference type="InterPro" id="IPR024783">
    <property type="entry name" value="TORC_N"/>
</dbReference>
<feature type="compositionally biased region" description="Low complexity" evidence="10">
    <location>
        <begin position="243"/>
        <end position="262"/>
    </location>
</feature>
<dbReference type="InterPro" id="IPR024786">
    <property type="entry name" value="TORC"/>
</dbReference>
<name>A0AAR5QFZ2_DENPD</name>
<feature type="region of interest" description="Disordered" evidence="10">
    <location>
        <begin position="36"/>
        <end position="144"/>
    </location>
</feature>
<keyword evidence="5" id="KW-0597">Phosphoprotein</keyword>
<dbReference type="AlphaFoldDB" id="A0AAR5QFZ2"/>
<dbReference type="Proteomes" id="UP000019118">
    <property type="component" value="Unassembled WGS sequence"/>
</dbReference>
<dbReference type="PANTHER" id="PTHR13589:SF15">
    <property type="entry name" value="CREB-REGULATED TRANSCRIPTION COACTIVATOR, ISOFORM B"/>
    <property type="match status" value="1"/>
</dbReference>
<keyword evidence="6" id="KW-0805">Transcription regulation</keyword>
<evidence type="ECO:0000313" key="13">
    <source>
        <dbReference type="EnsemblMetazoa" id="XP_019772087.1"/>
    </source>
</evidence>
<accession>A0AAR5QFZ2</accession>
<feature type="compositionally biased region" description="Polar residues" evidence="10">
    <location>
        <begin position="452"/>
        <end position="479"/>
    </location>
</feature>
<feature type="domain" description="Transducer of regulated CREB activity N-terminal" evidence="11">
    <location>
        <begin position="3"/>
        <end position="69"/>
    </location>
</feature>
<dbReference type="CTD" id="39970"/>
<keyword evidence="4" id="KW-0963">Cytoplasm</keyword>
<dbReference type="RefSeq" id="XP_019772087.1">
    <property type="nucleotide sequence ID" value="XM_019916528.2"/>
</dbReference>
<evidence type="ECO:0000256" key="10">
    <source>
        <dbReference type="SAM" id="MobiDB-lite"/>
    </source>
</evidence>
<evidence type="ECO:0000256" key="7">
    <source>
        <dbReference type="ARBA" id="ARBA00023159"/>
    </source>
</evidence>
<evidence type="ECO:0000313" key="14">
    <source>
        <dbReference type="Proteomes" id="UP000019118"/>
    </source>
</evidence>
<evidence type="ECO:0000256" key="3">
    <source>
        <dbReference type="ARBA" id="ARBA00007167"/>
    </source>
</evidence>
<evidence type="ECO:0000256" key="2">
    <source>
        <dbReference type="ARBA" id="ARBA00004496"/>
    </source>
</evidence>
<dbReference type="PANTHER" id="PTHR13589">
    <property type="entry name" value="CREB-REGULATED TRANSCRIPTION COACTIVATOR"/>
    <property type="match status" value="1"/>
</dbReference>
<evidence type="ECO:0000259" key="11">
    <source>
        <dbReference type="Pfam" id="PF12884"/>
    </source>
</evidence>
<dbReference type="InterPro" id="IPR024784">
    <property type="entry name" value="TORC_M"/>
</dbReference>
<dbReference type="Pfam" id="PF12885">
    <property type="entry name" value="TORC_M"/>
    <property type="match status" value="1"/>
</dbReference>
<feature type="domain" description="Transducer of regulated CREB activity middle" evidence="12">
    <location>
        <begin position="184"/>
        <end position="268"/>
    </location>
</feature>
<dbReference type="EnsemblMetazoa" id="XM_019916528.1">
    <property type="protein sequence ID" value="XP_019772087.1"/>
    <property type="gene ID" value="LOC109545699"/>
</dbReference>
<keyword evidence="7" id="KW-0010">Activator</keyword>
<feature type="compositionally biased region" description="Low complexity" evidence="10">
    <location>
        <begin position="123"/>
        <end position="137"/>
    </location>
</feature>
<dbReference type="Pfam" id="PF12884">
    <property type="entry name" value="TORC_N"/>
    <property type="match status" value="1"/>
</dbReference>
<evidence type="ECO:0000256" key="9">
    <source>
        <dbReference type="ARBA" id="ARBA00023242"/>
    </source>
</evidence>
<evidence type="ECO:0000256" key="6">
    <source>
        <dbReference type="ARBA" id="ARBA00023015"/>
    </source>
</evidence>
<keyword evidence="14" id="KW-1185">Reference proteome</keyword>
<dbReference type="GO" id="GO:0008140">
    <property type="term" value="F:cAMP response element binding protein binding"/>
    <property type="evidence" value="ECO:0007669"/>
    <property type="project" value="InterPro"/>
</dbReference>
<feature type="region of interest" description="Disordered" evidence="10">
    <location>
        <begin position="423"/>
        <end position="479"/>
    </location>
</feature>
<evidence type="ECO:0000256" key="5">
    <source>
        <dbReference type="ARBA" id="ARBA00022553"/>
    </source>
</evidence>